<dbReference type="SUPFAM" id="SSF52833">
    <property type="entry name" value="Thioredoxin-like"/>
    <property type="match status" value="1"/>
</dbReference>
<feature type="compositionally biased region" description="Acidic residues" evidence="2">
    <location>
        <begin position="511"/>
        <end position="527"/>
    </location>
</feature>
<feature type="region of interest" description="Disordered" evidence="2">
    <location>
        <begin position="323"/>
        <end position="387"/>
    </location>
</feature>
<proteinExistence type="predicted"/>
<dbReference type="InterPro" id="IPR036249">
    <property type="entry name" value="Thioredoxin-like_sf"/>
</dbReference>
<accession>A0ABR1KRM4</accession>
<dbReference type="Proteomes" id="UP001363622">
    <property type="component" value="Unassembled WGS sequence"/>
</dbReference>
<keyword evidence="3" id="KW-0732">Signal</keyword>
<dbReference type="Pfam" id="PF14555">
    <property type="entry name" value="UBA_4"/>
    <property type="match status" value="1"/>
</dbReference>
<dbReference type="Gene3D" id="3.40.30.10">
    <property type="entry name" value="Glutaredoxin"/>
    <property type="match status" value="1"/>
</dbReference>
<comment type="caution">
    <text evidence="5">The sequence shown here is derived from an EMBL/GenBank/DDBJ whole genome shotgun (WGS) entry which is preliminary data.</text>
</comment>
<protein>
    <recommendedName>
        <fullName evidence="4">UBX domain-containing protein</fullName>
    </recommendedName>
</protein>
<keyword evidence="1" id="KW-0175">Coiled coil</keyword>
<dbReference type="Gene3D" id="1.10.8.10">
    <property type="entry name" value="DNA helicase RuvA subunit, C-terminal domain"/>
    <property type="match status" value="1"/>
</dbReference>
<dbReference type="InterPro" id="IPR001012">
    <property type="entry name" value="UBX_dom"/>
</dbReference>
<gene>
    <name evidence="5" type="ORF">IWZ03DRAFT_393981</name>
</gene>
<evidence type="ECO:0000259" key="4">
    <source>
        <dbReference type="PROSITE" id="PS50033"/>
    </source>
</evidence>
<dbReference type="SMART" id="SM00594">
    <property type="entry name" value="UAS"/>
    <property type="match status" value="1"/>
</dbReference>
<dbReference type="InterPro" id="IPR006577">
    <property type="entry name" value="UAS"/>
</dbReference>
<dbReference type="InterPro" id="IPR009060">
    <property type="entry name" value="UBA-like_sf"/>
</dbReference>
<dbReference type="CDD" id="cd14273">
    <property type="entry name" value="UBA_TAP-C_like"/>
    <property type="match status" value="1"/>
</dbReference>
<sequence>MSRVLVLVLVLVLGPPESAVELSDDQQTALQQFTAVTDQPVETAIPLLQRCQWNVQIAISRHFDGEPAEPAIPEDQVPAPQDTRRRETLANGFGRSTTIGRRNLEPAPRVVPQPEHQVTQQAPLILSLVLFPFRFAYSIVSKFFNVFSYLFPFLPRLIGTRAAPHARRRDTSGRRPLNPRDTAARFIREFEEEYGAHEIPFFEGGYAQAFDLAKKELKFLLVVLVSPEHDDTASFIRETLLSPEVVAFIKNPANNMIVWAGNVQDSEAYQVSNALNCTKFPFAALIVHTPSVSSTAMSTVARIVGSTPPATFMSRLQTAMAQNSEPLNRARATRAEQQAARNIRQAQDTAYERSLAQDRERARRRREEEEVRQRAEQEERAKQEAKEREARNLAAWRAWRARSIAGEPSSDVKDAVRISLRMPSGDRVVRRFAPDADMEELYAFVECYDVLQQQQEASQDAVAAEKPEAYEHEYKFVLVSPMPREEFDLQKGGSIKQRIGRSGNLIVERTDLDDDDEEEEDGGVDAK</sequence>
<dbReference type="CDD" id="cd01767">
    <property type="entry name" value="UBX"/>
    <property type="match status" value="1"/>
</dbReference>
<evidence type="ECO:0000256" key="2">
    <source>
        <dbReference type="SAM" id="MobiDB-lite"/>
    </source>
</evidence>
<organism evidence="5 6">
    <name type="scientific">Phyllosticta citriasiana</name>
    <dbReference type="NCBI Taxonomy" id="595635"/>
    <lineage>
        <taxon>Eukaryota</taxon>
        <taxon>Fungi</taxon>
        <taxon>Dikarya</taxon>
        <taxon>Ascomycota</taxon>
        <taxon>Pezizomycotina</taxon>
        <taxon>Dothideomycetes</taxon>
        <taxon>Dothideomycetes incertae sedis</taxon>
        <taxon>Botryosphaeriales</taxon>
        <taxon>Phyllostictaceae</taxon>
        <taxon>Phyllosticta</taxon>
    </lineage>
</organism>
<feature type="region of interest" description="Disordered" evidence="2">
    <location>
        <begin position="505"/>
        <end position="527"/>
    </location>
</feature>
<name>A0ABR1KRM4_9PEZI</name>
<dbReference type="Pfam" id="PF00789">
    <property type="entry name" value="UBX"/>
    <property type="match status" value="1"/>
</dbReference>
<dbReference type="SUPFAM" id="SSF46934">
    <property type="entry name" value="UBA-like"/>
    <property type="match status" value="1"/>
</dbReference>
<evidence type="ECO:0000256" key="3">
    <source>
        <dbReference type="SAM" id="SignalP"/>
    </source>
</evidence>
<dbReference type="PANTHER" id="PTHR23322">
    <property type="entry name" value="FAS-ASSOCIATED PROTEIN"/>
    <property type="match status" value="1"/>
</dbReference>
<feature type="domain" description="UBX" evidence="4">
    <location>
        <begin position="411"/>
        <end position="487"/>
    </location>
</feature>
<dbReference type="InterPro" id="IPR029071">
    <property type="entry name" value="Ubiquitin-like_domsf"/>
</dbReference>
<dbReference type="EMBL" id="JBBPHU010000005">
    <property type="protein sequence ID" value="KAK7517441.1"/>
    <property type="molecule type" value="Genomic_DNA"/>
</dbReference>
<feature type="chain" id="PRO_5046498287" description="UBX domain-containing protein" evidence="3">
    <location>
        <begin position="20"/>
        <end position="527"/>
    </location>
</feature>
<dbReference type="InterPro" id="IPR050730">
    <property type="entry name" value="UBX_domain-protein"/>
</dbReference>
<keyword evidence="6" id="KW-1185">Reference proteome</keyword>
<feature type="region of interest" description="Disordered" evidence="2">
    <location>
        <begin position="89"/>
        <end position="115"/>
    </location>
</feature>
<evidence type="ECO:0000313" key="6">
    <source>
        <dbReference type="Proteomes" id="UP001363622"/>
    </source>
</evidence>
<dbReference type="SUPFAM" id="SSF54236">
    <property type="entry name" value="Ubiquitin-like"/>
    <property type="match status" value="1"/>
</dbReference>
<dbReference type="PANTHER" id="PTHR23322:SF1">
    <property type="entry name" value="FAS-ASSOCIATED FACTOR 2"/>
    <property type="match status" value="1"/>
</dbReference>
<evidence type="ECO:0000256" key="1">
    <source>
        <dbReference type="ARBA" id="ARBA00023054"/>
    </source>
</evidence>
<dbReference type="PROSITE" id="PS50033">
    <property type="entry name" value="UBX"/>
    <property type="match status" value="1"/>
</dbReference>
<feature type="compositionally biased region" description="Basic and acidic residues" evidence="2">
    <location>
        <begin position="355"/>
        <end position="387"/>
    </location>
</feature>
<reference evidence="5 6" key="1">
    <citation type="submission" date="2024-04" db="EMBL/GenBank/DDBJ databases">
        <title>Phyllosticta paracitricarpa is synonymous to the EU quarantine fungus P. citricarpa based on phylogenomic analyses.</title>
        <authorList>
            <consortium name="Lawrence Berkeley National Laboratory"/>
            <person name="Van Ingen-Buijs V.A."/>
            <person name="Van Westerhoven A.C."/>
            <person name="Haridas S."/>
            <person name="Skiadas P."/>
            <person name="Martin F."/>
            <person name="Groenewald J.Z."/>
            <person name="Crous P.W."/>
            <person name="Seidl M.F."/>
        </authorList>
    </citation>
    <scope>NUCLEOTIDE SEQUENCE [LARGE SCALE GENOMIC DNA]</scope>
    <source>
        <strain evidence="5 6">CBS 123371</strain>
    </source>
</reference>
<dbReference type="SMART" id="SM00166">
    <property type="entry name" value="UBX"/>
    <property type="match status" value="1"/>
</dbReference>
<feature type="signal peptide" evidence="3">
    <location>
        <begin position="1"/>
        <end position="19"/>
    </location>
</feature>
<dbReference type="Gene3D" id="3.10.20.90">
    <property type="entry name" value="Phosphatidylinositol 3-kinase Catalytic Subunit, Chain A, domain 1"/>
    <property type="match status" value="1"/>
</dbReference>
<evidence type="ECO:0000313" key="5">
    <source>
        <dbReference type="EMBL" id="KAK7517441.1"/>
    </source>
</evidence>